<keyword evidence="1" id="KW-0472">Membrane</keyword>
<sequence length="52" mass="6685">MPQMKPMYWLFLSIYFMIMYMLINISMYFMDVKKMNMINNKVNKFMMYNFKW</sequence>
<organism evidence="2">
    <name type="scientific">Melanips sp. ZJUH 20220003</name>
    <dbReference type="NCBI Taxonomy" id="2943452"/>
    <lineage>
        <taxon>Eukaryota</taxon>
        <taxon>Metazoa</taxon>
        <taxon>Ecdysozoa</taxon>
        <taxon>Arthropoda</taxon>
        <taxon>Hexapoda</taxon>
        <taxon>Insecta</taxon>
        <taxon>Pterygota</taxon>
        <taxon>Neoptera</taxon>
        <taxon>Endopterygota</taxon>
        <taxon>Hymenoptera</taxon>
        <taxon>Apocrita</taxon>
        <taxon>Proctotrupomorpha</taxon>
        <taxon>Cynipoidea</taxon>
        <taxon>Figitidae</taxon>
        <taxon>Aspicerinae</taxon>
        <taxon>Melanips</taxon>
    </lineage>
</organism>
<reference evidence="2" key="1">
    <citation type="journal article" date="2022" name="Genes (Basel)">
        <title>Novel Gene Rearrangements in the Mitochondrial Genomes of Cynipoid Wasps (Hymenoptera: Cynipoidea).</title>
        <authorList>
            <person name="Shu X."/>
            <person name="Li Z."/>
            <person name="Yuan R."/>
            <person name="Tang P."/>
            <person name="Chen X."/>
        </authorList>
    </citation>
    <scope>NUCLEOTIDE SEQUENCE</scope>
</reference>
<feature type="transmembrane region" description="Helical" evidence="1">
    <location>
        <begin position="6"/>
        <end position="29"/>
    </location>
</feature>
<dbReference type="EMBL" id="OM677822">
    <property type="protein sequence ID" value="UZT67441.1"/>
    <property type="molecule type" value="Genomic_DNA"/>
</dbReference>
<name>A0A9E8GAV4_9HYME</name>
<protein>
    <submittedName>
        <fullName evidence="2">ATP synthase F0 subunit 8</fullName>
    </submittedName>
</protein>
<evidence type="ECO:0000256" key="1">
    <source>
        <dbReference type="SAM" id="Phobius"/>
    </source>
</evidence>
<gene>
    <name evidence="2" type="primary">atp8</name>
</gene>
<keyword evidence="2" id="KW-0496">Mitochondrion</keyword>
<keyword evidence="1" id="KW-1133">Transmembrane helix</keyword>
<dbReference type="AlphaFoldDB" id="A0A9E8GAV4"/>
<reference evidence="2" key="2">
    <citation type="submission" date="2022-02" db="EMBL/GenBank/DDBJ databases">
        <authorList>
            <person name="Shu X.H."/>
            <person name="Li Z.K."/>
            <person name="Tang P."/>
            <person name="Chen X.X."/>
        </authorList>
    </citation>
    <scope>NUCLEOTIDE SEQUENCE</scope>
</reference>
<proteinExistence type="predicted"/>
<evidence type="ECO:0000313" key="2">
    <source>
        <dbReference type="EMBL" id="UZT67441.1"/>
    </source>
</evidence>
<accession>A0A9E8GAV4</accession>
<geneLocation type="mitochondrion" evidence="2"/>
<keyword evidence="1" id="KW-0812">Transmembrane</keyword>